<evidence type="ECO:0000256" key="5">
    <source>
        <dbReference type="SAM" id="Phobius"/>
    </source>
</evidence>
<dbReference type="GO" id="GO:0070403">
    <property type="term" value="F:NAD+ binding"/>
    <property type="evidence" value="ECO:0007669"/>
    <property type="project" value="InterPro"/>
</dbReference>
<dbReference type="PANTHER" id="PTHR43078:SF6">
    <property type="entry name" value="UDP-GLUCURONIC ACID DECARBOXYLASE 1"/>
    <property type="match status" value="1"/>
</dbReference>
<dbReference type="AlphaFoldDB" id="A0A8D9S657"/>
<dbReference type="GO" id="GO:0005737">
    <property type="term" value="C:cytoplasm"/>
    <property type="evidence" value="ECO:0007669"/>
    <property type="project" value="TreeGrafter"/>
</dbReference>
<evidence type="ECO:0000256" key="4">
    <source>
        <dbReference type="ARBA" id="ARBA00023239"/>
    </source>
</evidence>
<dbReference type="Proteomes" id="UP000003419">
    <property type="component" value="Unassembled WGS sequence"/>
</dbReference>
<evidence type="ECO:0000313" key="8">
    <source>
        <dbReference type="Proteomes" id="UP000003419"/>
    </source>
</evidence>
<dbReference type="InterPro" id="IPR044516">
    <property type="entry name" value="UXS-like"/>
</dbReference>
<dbReference type="EMBL" id="ACHG01000072">
    <property type="protein sequence ID" value="EEI65974.1"/>
    <property type="molecule type" value="Genomic_DNA"/>
</dbReference>
<feature type="domain" description="NAD-dependent epimerase/dehydratase" evidence="6">
    <location>
        <begin position="32"/>
        <end position="277"/>
    </location>
</feature>
<evidence type="ECO:0000256" key="2">
    <source>
        <dbReference type="ARBA" id="ARBA00022793"/>
    </source>
</evidence>
<evidence type="ECO:0000256" key="3">
    <source>
        <dbReference type="ARBA" id="ARBA00023027"/>
    </source>
</evidence>
<evidence type="ECO:0000256" key="1">
    <source>
        <dbReference type="ARBA" id="ARBA00001911"/>
    </source>
</evidence>
<name>A0A8D9S657_LIMRT</name>
<keyword evidence="3" id="KW-0520">NAD</keyword>
<dbReference type="InterPro" id="IPR001509">
    <property type="entry name" value="Epimerase_deHydtase"/>
</dbReference>
<comment type="cofactor">
    <cofactor evidence="1">
        <name>NAD(+)</name>
        <dbReference type="ChEBI" id="CHEBI:57540"/>
    </cofactor>
</comment>
<dbReference type="GO" id="GO:0042732">
    <property type="term" value="P:D-xylose metabolic process"/>
    <property type="evidence" value="ECO:0007669"/>
    <property type="project" value="InterPro"/>
</dbReference>
<keyword evidence="4" id="KW-0456">Lyase</keyword>
<feature type="transmembrane region" description="Helical" evidence="5">
    <location>
        <begin position="32"/>
        <end position="51"/>
    </location>
</feature>
<dbReference type="PANTHER" id="PTHR43078">
    <property type="entry name" value="UDP-GLUCURONIC ACID DECARBOXYLASE-RELATED"/>
    <property type="match status" value="1"/>
</dbReference>
<protein>
    <submittedName>
        <fullName evidence="7">NAD dependent epimerase/dehydratase family protein</fullName>
    </submittedName>
</protein>
<comment type="caution">
    <text evidence="7">The sequence shown here is derived from an EMBL/GenBank/DDBJ whole genome shotgun (WGS) entry which is preliminary data.</text>
</comment>
<keyword evidence="5" id="KW-0812">Transmembrane</keyword>
<proteinExistence type="predicted"/>
<dbReference type="Pfam" id="PF01370">
    <property type="entry name" value="Epimerase"/>
    <property type="match status" value="1"/>
</dbReference>
<dbReference type="InterPro" id="IPR036291">
    <property type="entry name" value="NAD(P)-bd_dom_sf"/>
</dbReference>
<evidence type="ECO:0000313" key="7">
    <source>
        <dbReference type="EMBL" id="EEI65974.1"/>
    </source>
</evidence>
<reference evidence="7 8" key="1">
    <citation type="submission" date="2009-01" db="EMBL/GenBank/DDBJ databases">
        <authorList>
            <person name="Qin X."/>
            <person name="Bachman B."/>
            <person name="Battles P."/>
            <person name="Bell A."/>
            <person name="Bess C."/>
            <person name="Bickham C."/>
            <person name="Chaboub L."/>
            <person name="Chen D."/>
            <person name="Coyle M."/>
            <person name="Deiros D.R."/>
            <person name="Dinh H."/>
            <person name="Forbes L."/>
            <person name="Fowler G."/>
            <person name="Francisco L."/>
            <person name="Fu Q."/>
            <person name="Gubbala S."/>
            <person name="Hale W."/>
            <person name="Han Y."/>
            <person name="Hemphill L."/>
            <person name="Highlander S.K."/>
            <person name="Hirani K."/>
            <person name="Hogues M."/>
            <person name="Jackson L."/>
            <person name="Jakkamsetti A."/>
            <person name="Javaid M."/>
            <person name="Jiang H."/>
            <person name="Korchina V."/>
            <person name="Kovar C."/>
            <person name="Lara F."/>
            <person name="Lee S."/>
            <person name="Mata R."/>
            <person name="Mathew T."/>
            <person name="Moen C."/>
            <person name="Morales K."/>
            <person name="Munidasa M."/>
            <person name="Nazareth L."/>
            <person name="Ngo R."/>
            <person name="Nguyen L."/>
            <person name="Okwuonu G."/>
            <person name="Ongeri F."/>
            <person name="Patil S."/>
            <person name="Petrosino J."/>
            <person name="Pham C."/>
            <person name="Pham P."/>
            <person name="Pu L.-L."/>
            <person name="Puazo M."/>
            <person name="Raj R."/>
            <person name="Reid J."/>
            <person name="Rouhana J."/>
            <person name="Saada N."/>
            <person name="Shang Y."/>
            <person name="Simmons D."/>
            <person name="Thornton R."/>
            <person name="Warren J."/>
            <person name="Weissenberger G."/>
            <person name="Zhang J."/>
            <person name="Zhang L."/>
            <person name="Zhou C."/>
            <person name="Zhu D."/>
            <person name="Muzny D."/>
            <person name="Worley K."/>
            <person name="Gibbs R."/>
        </authorList>
    </citation>
    <scope>NUCLEOTIDE SEQUENCE [LARGE SCALE GENOMIC DNA]</scope>
    <source>
        <strain evidence="7 8">CF48-3A</strain>
    </source>
</reference>
<dbReference type="Gene3D" id="3.40.50.720">
    <property type="entry name" value="NAD(P)-binding Rossmann-like Domain"/>
    <property type="match status" value="1"/>
</dbReference>
<sequence length="352" mass="39192">MSNLVNNTIYVEELKKYSKKLPNFTAFKNKTIIIAGATGMIGSCIIDILMLQNKLTSLNCSIIALGRNEDKAKKRFIDYWDSAFFTFLQCDINKNIVYNGKKIDYLIHAASNTHPLAYSTDPIGTIMTNIIGTYNLLNFVAKHDIKKSAFLSSVEIYGENKGDVDRFSEDYLGYINSNTLRAGYPEGKRAGEALCQAFIAQEGLKIVIPRLARVFGPSMLMSDTKASSQFIKNAINKEDIVLKSRGQQQYSYIYSIDAATAILFCLLNGTSGEAYNINNPLCDTSLRALAEEIAKIAHTNISFELPDEVEARGYSTAKKALLDPSKFEKLGYPFENTLSESIRSTISILSKY</sequence>
<accession>A0A8D9S657</accession>
<keyword evidence="2" id="KW-0210">Decarboxylase</keyword>
<dbReference type="SUPFAM" id="SSF51735">
    <property type="entry name" value="NAD(P)-binding Rossmann-fold domains"/>
    <property type="match status" value="1"/>
</dbReference>
<gene>
    <name evidence="7" type="ORF">HMPREF0534_0718</name>
</gene>
<keyword evidence="5" id="KW-1133">Transmembrane helix</keyword>
<keyword evidence="5" id="KW-0472">Membrane</keyword>
<evidence type="ECO:0000259" key="6">
    <source>
        <dbReference type="Pfam" id="PF01370"/>
    </source>
</evidence>
<dbReference type="GO" id="GO:0048040">
    <property type="term" value="F:UDP-glucuronate decarboxylase activity"/>
    <property type="evidence" value="ECO:0007669"/>
    <property type="project" value="TreeGrafter"/>
</dbReference>
<dbReference type="RefSeq" id="WP_003671625.1">
    <property type="nucleotide sequence ID" value="NZ_GG693673.1"/>
</dbReference>
<organism evidence="7 8">
    <name type="scientific">Limosilactobacillus reuteri CF48-3A</name>
    <dbReference type="NCBI Taxonomy" id="525341"/>
    <lineage>
        <taxon>Bacteria</taxon>
        <taxon>Bacillati</taxon>
        <taxon>Bacillota</taxon>
        <taxon>Bacilli</taxon>
        <taxon>Lactobacillales</taxon>
        <taxon>Lactobacillaceae</taxon>
        <taxon>Limosilactobacillus</taxon>
    </lineage>
</organism>